<reference evidence="1 2" key="1">
    <citation type="journal article" date="2016" name="Antonie Van Leeuwenhoek">
        <title>Bacillus depressus sp. nov., isolated from soil of a sunflower field.</title>
        <authorList>
            <person name="Wei X."/>
            <person name="Xin D."/>
            <person name="Xin Y."/>
            <person name="Zhang H."/>
            <person name="Wang T."/>
            <person name="Zhang J."/>
        </authorList>
    </citation>
    <scope>NUCLEOTIDE SEQUENCE [LARGE SCALE GENOMIC DNA]</scope>
    <source>
        <strain evidence="1 2">BZ1</strain>
    </source>
</reference>
<dbReference type="Pfam" id="PF12611">
    <property type="entry name" value="Flagellar_put"/>
    <property type="match status" value="1"/>
</dbReference>
<dbReference type="InterPro" id="IPR013367">
    <property type="entry name" value="Flagellar_put"/>
</dbReference>
<dbReference type="OrthoDB" id="165650at2"/>
<protein>
    <submittedName>
        <fullName evidence="1">Flagellar protein</fullName>
    </submittedName>
</protein>
<keyword evidence="2" id="KW-1185">Reference proteome</keyword>
<accession>A0A6L3V7W9</accession>
<organism evidence="1 2">
    <name type="scientific">Cytobacillus depressus</name>
    <dbReference type="NCBI Taxonomy" id="1602942"/>
    <lineage>
        <taxon>Bacteria</taxon>
        <taxon>Bacillati</taxon>
        <taxon>Bacillota</taxon>
        <taxon>Bacilli</taxon>
        <taxon>Bacillales</taxon>
        <taxon>Bacillaceae</taxon>
        <taxon>Cytobacillus</taxon>
    </lineage>
</organism>
<sequence>MDKMMFHPLQSKAVINPKVRPLKQQIQNNHKFATHLQTALQPNGKLVVSKHAQERIQQRGIHINEAHWKQIADKVLEARQKGVNESLVLLKNAALIVSAKNNTVITAMDREEARTQIFTNINGTILLDQ</sequence>
<dbReference type="RefSeq" id="WP_151534208.1">
    <property type="nucleotide sequence ID" value="NZ_WBOS01000002.1"/>
</dbReference>
<gene>
    <name evidence="1" type="ORF">F7731_07870</name>
</gene>
<proteinExistence type="predicted"/>
<dbReference type="EMBL" id="WBOS01000002">
    <property type="protein sequence ID" value="KAB2337514.1"/>
    <property type="molecule type" value="Genomic_DNA"/>
</dbReference>
<dbReference type="AlphaFoldDB" id="A0A6L3V7W9"/>
<evidence type="ECO:0000313" key="1">
    <source>
        <dbReference type="EMBL" id="KAB2337514.1"/>
    </source>
</evidence>
<keyword evidence="1" id="KW-0282">Flagellum</keyword>
<comment type="caution">
    <text evidence="1">The sequence shown here is derived from an EMBL/GenBank/DDBJ whole genome shotgun (WGS) entry which is preliminary data.</text>
</comment>
<keyword evidence="1" id="KW-0966">Cell projection</keyword>
<keyword evidence="1" id="KW-0969">Cilium</keyword>
<dbReference type="NCBIfam" id="TIGR02530">
    <property type="entry name" value="flg_new"/>
    <property type="match status" value="1"/>
</dbReference>
<dbReference type="Proteomes" id="UP000481030">
    <property type="component" value="Unassembled WGS sequence"/>
</dbReference>
<evidence type="ECO:0000313" key="2">
    <source>
        <dbReference type="Proteomes" id="UP000481030"/>
    </source>
</evidence>
<name>A0A6L3V7W9_9BACI</name>